<organism evidence="2 3">
    <name type="scientific">Allopseudospirillum japonicum</name>
    <dbReference type="NCBI Taxonomy" id="64971"/>
    <lineage>
        <taxon>Bacteria</taxon>
        <taxon>Pseudomonadati</taxon>
        <taxon>Pseudomonadota</taxon>
        <taxon>Gammaproteobacteria</taxon>
        <taxon>Oceanospirillales</taxon>
        <taxon>Oceanospirillaceae</taxon>
        <taxon>Allopseudospirillum</taxon>
    </lineage>
</organism>
<protein>
    <recommendedName>
        <fullName evidence="1">HNH nuclease domain-containing protein</fullName>
    </recommendedName>
</protein>
<dbReference type="EMBL" id="FNYH01000006">
    <property type="protein sequence ID" value="SEI64182.1"/>
    <property type="molecule type" value="Genomic_DNA"/>
</dbReference>
<evidence type="ECO:0000259" key="1">
    <source>
        <dbReference type="SMART" id="SM00507"/>
    </source>
</evidence>
<dbReference type="InterPro" id="IPR036280">
    <property type="entry name" value="Multihaem_cyt_sf"/>
</dbReference>
<sequence>MKLSFPADALWQQVQKMGAVKAEYTLDSVLKDPPPPIVTTPEGLDVPLDEVTTPGGLLGYDGAQVVLYIPDHGKKIDTVLAQGDKGNRVHIANCQTLDDMRRKKRFQRYRAVVNITGDFEVFGFSMSRNRDVEGKARLQVCINCLKHLNYKGYLTESSRKREIIINSFSLKEFFAENSTLFRYLPTAFTERKSGYTDDWKNVSQSYRTRQNFTCESCRVDLNQHKYLLHTHHSDGNKRNNHSSNLIALCADCHRKQPLHDHMFIKASDMALLQKLRQQQGLLNSNSDWEDIFQLIDPPYEGLVRLYRKNNVMKPEVGYEITDDQGQVIAEVELAWPDDKFAITKSEDQKMVLAKIDWTAQTLQEALYSH</sequence>
<dbReference type="OrthoDB" id="9815372at2"/>
<evidence type="ECO:0000313" key="3">
    <source>
        <dbReference type="Proteomes" id="UP000242999"/>
    </source>
</evidence>
<gene>
    <name evidence="2" type="ORF">SAMN05421831_10657</name>
</gene>
<dbReference type="SMART" id="SM00507">
    <property type="entry name" value="HNHc"/>
    <property type="match status" value="1"/>
</dbReference>
<dbReference type="Proteomes" id="UP000242999">
    <property type="component" value="Unassembled WGS sequence"/>
</dbReference>
<name>A0A1H6SKX0_9GAMM</name>
<dbReference type="SUPFAM" id="SSF48695">
    <property type="entry name" value="Multiheme cytochromes"/>
    <property type="match status" value="1"/>
</dbReference>
<keyword evidence="3" id="KW-1185">Reference proteome</keyword>
<dbReference type="InterPro" id="IPR003615">
    <property type="entry name" value="HNH_nuc"/>
</dbReference>
<dbReference type="AlphaFoldDB" id="A0A1H6SKX0"/>
<feature type="domain" description="HNH nuclease" evidence="1">
    <location>
        <begin position="201"/>
        <end position="254"/>
    </location>
</feature>
<accession>A0A1H6SKX0</accession>
<evidence type="ECO:0000313" key="2">
    <source>
        <dbReference type="EMBL" id="SEI64182.1"/>
    </source>
</evidence>
<proteinExistence type="predicted"/>
<dbReference type="STRING" id="64971.SAMN05421831_10657"/>
<dbReference type="CDD" id="cd00085">
    <property type="entry name" value="HNHc"/>
    <property type="match status" value="1"/>
</dbReference>
<reference evidence="3" key="1">
    <citation type="submission" date="2016-10" db="EMBL/GenBank/DDBJ databases">
        <authorList>
            <person name="Varghese N."/>
            <person name="Submissions S."/>
        </authorList>
    </citation>
    <scope>NUCLEOTIDE SEQUENCE [LARGE SCALE GENOMIC DNA]</scope>
    <source>
        <strain evidence="3">DSM 7165</strain>
    </source>
</reference>
<dbReference type="RefSeq" id="WP_093309404.1">
    <property type="nucleotide sequence ID" value="NZ_FNYH01000006.1"/>
</dbReference>